<dbReference type="SUPFAM" id="SSF51412">
    <property type="entry name" value="Inosine monophosphate dehydrogenase (IMPDH)"/>
    <property type="match status" value="1"/>
</dbReference>
<keyword evidence="3" id="KW-0560">Oxidoreductase</keyword>
<dbReference type="GO" id="GO:0018580">
    <property type="term" value="F:nitronate monooxygenase activity"/>
    <property type="evidence" value="ECO:0007669"/>
    <property type="project" value="InterPro"/>
</dbReference>
<sequence>MGAVWQALCGRLGTKYPIMQDGMGPSPTTSLATAVSAAGGLGSVSTPGLLTPEAELRKKLRDRMEQVAVDAQGSFAVNIPVGTLSSGEMLPASEACIDEAIRVKLAGGPVGERFAAITTSAGFPGGFTERIKEAGLLHIHKVGSVRHAVKAAEAGVDVVIASGYEMGGHTHLRPVSTMVLAPQVIAEVDIPVIVSGGIHDGYGLAAMLAMGAAGIAMGTRFIATEEHEWHRNYKQYIVDSREWDDMTYQGYYAPSRGLRNKALLEDLPAVKATGIPVDELNQWKEDRGYLAQMEGDTEAGIVVAGQVAAAIKDIVPVRVLLERMMDQAIDLLENTSASLAALKATRA</sequence>
<keyword evidence="1" id="KW-0285">Flavoprotein</keyword>
<dbReference type="PANTHER" id="PTHR32332:SF20">
    <property type="entry name" value="2-NITROPROPANE DIOXYGENASE-LIKE PROTEIN"/>
    <property type="match status" value="1"/>
</dbReference>
<dbReference type="InterPro" id="IPR013785">
    <property type="entry name" value="Aldolase_TIM"/>
</dbReference>
<dbReference type="Pfam" id="PF03060">
    <property type="entry name" value="NMO"/>
    <property type="match status" value="1"/>
</dbReference>
<dbReference type="PANTHER" id="PTHR32332">
    <property type="entry name" value="2-NITROPROPANE DIOXYGENASE"/>
    <property type="match status" value="1"/>
</dbReference>
<keyword evidence="5" id="KW-1185">Reference proteome</keyword>
<name>A0A917P006_9ACTN</name>
<gene>
    <name evidence="4" type="ORF">GCM10010121_059920</name>
</gene>
<dbReference type="GO" id="GO:0051213">
    <property type="term" value="F:dioxygenase activity"/>
    <property type="evidence" value="ECO:0007669"/>
    <property type="project" value="UniProtKB-KW"/>
</dbReference>
<dbReference type="EMBL" id="BMQA01000025">
    <property type="protein sequence ID" value="GGJ40907.1"/>
    <property type="molecule type" value="Genomic_DNA"/>
</dbReference>
<comment type="caution">
    <text evidence="4">The sequence shown here is derived from an EMBL/GenBank/DDBJ whole genome shotgun (WGS) entry which is preliminary data.</text>
</comment>
<dbReference type="Gene3D" id="3.20.20.70">
    <property type="entry name" value="Aldolase class I"/>
    <property type="match status" value="1"/>
</dbReference>
<dbReference type="AlphaFoldDB" id="A0A917P006"/>
<keyword evidence="4" id="KW-0223">Dioxygenase</keyword>
<evidence type="ECO:0000256" key="1">
    <source>
        <dbReference type="ARBA" id="ARBA00022630"/>
    </source>
</evidence>
<dbReference type="InterPro" id="IPR004136">
    <property type="entry name" value="NMO"/>
</dbReference>
<proteinExistence type="predicted"/>
<evidence type="ECO:0000256" key="2">
    <source>
        <dbReference type="ARBA" id="ARBA00022643"/>
    </source>
</evidence>
<accession>A0A917P006</accession>
<dbReference type="RefSeq" id="WP_229840991.1">
    <property type="nucleotide sequence ID" value="NZ_BMQA01000025.1"/>
</dbReference>
<reference evidence="4" key="2">
    <citation type="submission" date="2020-09" db="EMBL/GenBank/DDBJ databases">
        <authorList>
            <person name="Sun Q."/>
            <person name="Ohkuma M."/>
        </authorList>
    </citation>
    <scope>NUCLEOTIDE SEQUENCE</scope>
    <source>
        <strain evidence="4">JCM 3086</strain>
    </source>
</reference>
<dbReference type="CDD" id="cd04730">
    <property type="entry name" value="NPD_like"/>
    <property type="match status" value="1"/>
</dbReference>
<evidence type="ECO:0000313" key="4">
    <source>
        <dbReference type="EMBL" id="GGJ40907.1"/>
    </source>
</evidence>
<reference evidence="4" key="1">
    <citation type="journal article" date="2014" name="Int. J. Syst. Evol. Microbiol.">
        <title>Complete genome sequence of Corynebacterium casei LMG S-19264T (=DSM 44701T), isolated from a smear-ripened cheese.</title>
        <authorList>
            <consortium name="US DOE Joint Genome Institute (JGI-PGF)"/>
            <person name="Walter F."/>
            <person name="Albersmeier A."/>
            <person name="Kalinowski J."/>
            <person name="Ruckert C."/>
        </authorList>
    </citation>
    <scope>NUCLEOTIDE SEQUENCE</scope>
    <source>
        <strain evidence="4">JCM 3086</strain>
    </source>
</reference>
<evidence type="ECO:0000313" key="5">
    <source>
        <dbReference type="Proteomes" id="UP000657574"/>
    </source>
</evidence>
<dbReference type="Proteomes" id="UP000657574">
    <property type="component" value="Unassembled WGS sequence"/>
</dbReference>
<evidence type="ECO:0000256" key="3">
    <source>
        <dbReference type="ARBA" id="ARBA00023002"/>
    </source>
</evidence>
<organism evidence="4 5">
    <name type="scientific">Streptomyces brasiliensis</name>
    <dbReference type="NCBI Taxonomy" id="1954"/>
    <lineage>
        <taxon>Bacteria</taxon>
        <taxon>Bacillati</taxon>
        <taxon>Actinomycetota</taxon>
        <taxon>Actinomycetes</taxon>
        <taxon>Kitasatosporales</taxon>
        <taxon>Streptomycetaceae</taxon>
        <taxon>Streptomyces</taxon>
    </lineage>
</organism>
<keyword evidence="2" id="KW-0288">FMN</keyword>
<protein>
    <submittedName>
        <fullName evidence="4">2-nitropropane dioxygenase</fullName>
    </submittedName>
</protein>